<evidence type="ECO:0000313" key="6">
    <source>
        <dbReference type="EMBL" id="CAK0751480.1"/>
    </source>
</evidence>
<dbReference type="GO" id="GO:0051082">
    <property type="term" value="F:unfolded protein binding"/>
    <property type="evidence" value="ECO:0007669"/>
    <property type="project" value="InterPro"/>
</dbReference>
<feature type="region of interest" description="Disordered" evidence="3">
    <location>
        <begin position="258"/>
        <end position="288"/>
    </location>
</feature>
<keyword evidence="7" id="KW-1185">Reference proteome</keyword>
<dbReference type="InterPro" id="IPR027417">
    <property type="entry name" value="P-loop_NTPase"/>
</dbReference>
<dbReference type="EMBL" id="CAUYUE010000003">
    <property type="protein sequence ID" value="CAK0751480.1"/>
    <property type="molecule type" value="Genomic_DNA"/>
</dbReference>
<dbReference type="GO" id="GO:0005759">
    <property type="term" value="C:mitochondrial matrix"/>
    <property type="evidence" value="ECO:0007669"/>
    <property type="project" value="TreeGrafter"/>
</dbReference>
<dbReference type="GO" id="GO:0005524">
    <property type="term" value="F:ATP binding"/>
    <property type="evidence" value="ECO:0007669"/>
    <property type="project" value="UniProtKB-KW"/>
</dbReference>
<dbReference type="AlphaFoldDB" id="A0AAV1HXF7"/>
<keyword evidence="1" id="KW-0547">Nucleotide-binding</keyword>
<proteinExistence type="predicted"/>
<dbReference type="Pfam" id="PF10431">
    <property type="entry name" value="ClpB_D2-small"/>
    <property type="match status" value="1"/>
</dbReference>
<dbReference type="GO" id="GO:0051603">
    <property type="term" value="P:proteolysis involved in protein catabolic process"/>
    <property type="evidence" value="ECO:0007669"/>
    <property type="project" value="TreeGrafter"/>
</dbReference>
<protein>
    <recommendedName>
        <fullName evidence="8">ATP-dependent Clp protease ATP-binding subunit</fullName>
    </recommendedName>
</protein>
<dbReference type="GO" id="GO:0140662">
    <property type="term" value="F:ATP-dependent protein folding chaperone"/>
    <property type="evidence" value="ECO:0007669"/>
    <property type="project" value="InterPro"/>
</dbReference>
<feature type="domain" description="AAA+ ATPase" evidence="4">
    <location>
        <begin position="349"/>
        <end position="511"/>
    </location>
</feature>
<evidence type="ECO:0000313" key="7">
    <source>
        <dbReference type="Proteomes" id="UP001314263"/>
    </source>
</evidence>
<dbReference type="PANTHER" id="PTHR48102">
    <property type="entry name" value="ATP-DEPENDENT CLP PROTEASE ATP-BINDING SUBUNIT CLPX-LIKE, MITOCHONDRIAL-RELATED"/>
    <property type="match status" value="1"/>
</dbReference>
<dbReference type="SMART" id="SM01086">
    <property type="entry name" value="ClpB_D2-small"/>
    <property type="match status" value="1"/>
</dbReference>
<dbReference type="NCBIfam" id="TIGR00382">
    <property type="entry name" value="clpX"/>
    <property type="match status" value="1"/>
</dbReference>
<feature type="domain" description="Clp ATPase C-terminal" evidence="5">
    <location>
        <begin position="558"/>
        <end position="655"/>
    </location>
</feature>
<dbReference type="SMART" id="SM00382">
    <property type="entry name" value="AAA"/>
    <property type="match status" value="1"/>
</dbReference>
<dbReference type="Gene3D" id="1.10.8.60">
    <property type="match status" value="1"/>
</dbReference>
<dbReference type="InterPro" id="IPR003593">
    <property type="entry name" value="AAA+_ATPase"/>
</dbReference>
<evidence type="ECO:0000256" key="3">
    <source>
        <dbReference type="SAM" id="MobiDB-lite"/>
    </source>
</evidence>
<organism evidence="6 7">
    <name type="scientific">Coccomyxa viridis</name>
    <dbReference type="NCBI Taxonomy" id="1274662"/>
    <lineage>
        <taxon>Eukaryota</taxon>
        <taxon>Viridiplantae</taxon>
        <taxon>Chlorophyta</taxon>
        <taxon>core chlorophytes</taxon>
        <taxon>Trebouxiophyceae</taxon>
        <taxon>Trebouxiophyceae incertae sedis</taxon>
        <taxon>Coccomyxaceae</taxon>
        <taxon>Coccomyxa</taxon>
    </lineage>
</organism>
<dbReference type="CDD" id="cd19497">
    <property type="entry name" value="RecA-like_ClpX"/>
    <property type="match status" value="1"/>
</dbReference>
<accession>A0AAV1HXF7</accession>
<feature type="compositionally biased region" description="Polar residues" evidence="3">
    <location>
        <begin position="172"/>
        <end position="182"/>
    </location>
</feature>
<evidence type="ECO:0000256" key="2">
    <source>
        <dbReference type="ARBA" id="ARBA00022840"/>
    </source>
</evidence>
<dbReference type="FunFam" id="1.10.8.60:FF:000002">
    <property type="entry name" value="ATP-dependent Clp protease ATP-binding subunit ClpX"/>
    <property type="match status" value="1"/>
</dbReference>
<dbReference type="PANTHER" id="PTHR48102:SF7">
    <property type="entry name" value="ATP-DEPENDENT CLP PROTEASE ATP-BINDING SUBUNIT CLPX-LIKE, MITOCHONDRIAL"/>
    <property type="match status" value="1"/>
</dbReference>
<dbReference type="Gene3D" id="3.40.50.300">
    <property type="entry name" value="P-loop containing nucleotide triphosphate hydrolases"/>
    <property type="match status" value="1"/>
</dbReference>
<dbReference type="GO" id="GO:0016887">
    <property type="term" value="F:ATP hydrolysis activity"/>
    <property type="evidence" value="ECO:0007669"/>
    <property type="project" value="InterPro"/>
</dbReference>
<feature type="compositionally biased region" description="Basic and acidic residues" evidence="3">
    <location>
        <begin position="682"/>
        <end position="695"/>
    </location>
</feature>
<feature type="compositionally biased region" description="Basic and acidic residues" evidence="3">
    <location>
        <begin position="123"/>
        <end position="133"/>
    </location>
</feature>
<dbReference type="InterPro" id="IPR004487">
    <property type="entry name" value="Clp_protease_ATP-bd_su_ClpX"/>
</dbReference>
<reference evidence="6 7" key="1">
    <citation type="submission" date="2023-10" db="EMBL/GenBank/DDBJ databases">
        <authorList>
            <person name="Maclean D."/>
            <person name="Macfadyen A."/>
        </authorList>
    </citation>
    <scope>NUCLEOTIDE SEQUENCE [LARGE SCALE GENOMIC DNA]</scope>
</reference>
<evidence type="ECO:0000256" key="1">
    <source>
        <dbReference type="ARBA" id="ARBA00022741"/>
    </source>
</evidence>
<dbReference type="Pfam" id="PF07724">
    <property type="entry name" value="AAA_2"/>
    <property type="match status" value="1"/>
</dbReference>
<keyword evidence="2" id="KW-0067">ATP-binding</keyword>
<evidence type="ECO:0000259" key="5">
    <source>
        <dbReference type="SMART" id="SM01086"/>
    </source>
</evidence>
<sequence>MSSPRLAARLVGRHCRPLKHLLGASAVVEHCSPWTQTCFIPQHVDQTTSRGISSWSQSTTVRRHDGKIQSHAQLCPDCAAPVHTLTSGNYAILSTSVLEHKEPEEQLLWCSKCKRMVPPRYGGPEHSHQRLQDETAETASAGSSAEKGHAASYQASQGHIGQQPLDAVPSFGGSTTAGTESSYRLWDPSKVPSPRKIVAALDKFVVGQEGSKKTLAVAVYNHYMRIAHEEQRRKTAQEKQVAADAAARIRDAAATDDATAAAAAMTSEQRPGPPAAHGDVSPGRRAQAANQYPTAIGVPTHGPLEAWGDGHGYPCIDQGPSLGGFAKSEDGSAGEDLFSSEGDDDVELEKSNVLLLGPTGTGKTLLAKTLARLVEVPFAMADATTLTQAGYVGDDVESILYKLLQSCSYNLQVAQRGIVYIDEVDKIVKKSENISITRDVSGEGVQQALLKMLEGTIMNVPEKGGRKNPRGDFLQVDTTNILFICGGAFIDLDRQVAERTAQSSMGFGNPVRAKVLGSGQAKVSSNVLRQVEQTDLIQYGLIPEFVGRFPIISSLQTLTEAELMEVLTKPKNALTKQYERMFGMSGARMHMTEPARRAIAQAARERGTGARGLRSIMENLLQPVMYDAPDAPSSFRFVLLDKEGVTEKTGARLFISRAEVLAELQRQGEDTEGLDLGPETSRSGKEDAHESEDQPLRAAVVS</sequence>
<gene>
    <name evidence="6" type="ORF">CVIRNUC_002071</name>
</gene>
<feature type="region of interest" description="Disordered" evidence="3">
    <location>
        <begin position="121"/>
        <end position="189"/>
    </location>
</feature>
<dbReference type="Proteomes" id="UP001314263">
    <property type="component" value="Unassembled WGS sequence"/>
</dbReference>
<dbReference type="NCBIfam" id="NF003745">
    <property type="entry name" value="PRK05342.1"/>
    <property type="match status" value="1"/>
</dbReference>
<feature type="region of interest" description="Disordered" evidence="3">
    <location>
        <begin position="665"/>
        <end position="702"/>
    </location>
</feature>
<comment type="caution">
    <text evidence="6">The sequence shown here is derived from an EMBL/GenBank/DDBJ whole genome shotgun (WGS) entry which is preliminary data.</text>
</comment>
<dbReference type="SUPFAM" id="SSF52540">
    <property type="entry name" value="P-loop containing nucleoside triphosphate hydrolases"/>
    <property type="match status" value="1"/>
</dbReference>
<evidence type="ECO:0000259" key="4">
    <source>
        <dbReference type="SMART" id="SM00382"/>
    </source>
</evidence>
<name>A0AAV1HXF7_9CHLO</name>
<dbReference type="InterPro" id="IPR050052">
    <property type="entry name" value="ATP-dep_Clp_protease_ClpX"/>
</dbReference>
<dbReference type="InterPro" id="IPR003959">
    <property type="entry name" value="ATPase_AAA_core"/>
</dbReference>
<dbReference type="InterPro" id="IPR019489">
    <property type="entry name" value="Clp_ATPase_C"/>
</dbReference>
<evidence type="ECO:0008006" key="8">
    <source>
        <dbReference type="Google" id="ProtNLM"/>
    </source>
</evidence>